<gene>
    <name evidence="2" type="ORF">HGO97_019420</name>
</gene>
<proteinExistence type="predicted"/>
<dbReference type="PANTHER" id="PTHR38664">
    <property type="entry name" value="SLR0058 PROTEIN"/>
    <property type="match status" value="1"/>
</dbReference>
<dbReference type="Pfam" id="PF05597">
    <property type="entry name" value="Phasin"/>
    <property type="match status" value="1"/>
</dbReference>
<dbReference type="PANTHER" id="PTHR38664:SF1">
    <property type="entry name" value="SLR0058 PROTEIN"/>
    <property type="match status" value="1"/>
</dbReference>
<dbReference type="EMBL" id="JABACJ020000025">
    <property type="protein sequence ID" value="MBU3877976.1"/>
    <property type="molecule type" value="Genomic_DNA"/>
</dbReference>
<evidence type="ECO:0000313" key="2">
    <source>
        <dbReference type="EMBL" id="MBU3877976.1"/>
    </source>
</evidence>
<dbReference type="InterPro" id="IPR008769">
    <property type="entry name" value="PhaF_PhaI"/>
</dbReference>
<feature type="compositionally biased region" description="Acidic residues" evidence="1">
    <location>
        <begin position="142"/>
        <end position="155"/>
    </location>
</feature>
<keyword evidence="3" id="KW-1185">Reference proteome</keyword>
<name>A0ABS6DA42_9FIRM</name>
<evidence type="ECO:0000256" key="1">
    <source>
        <dbReference type="SAM" id="MobiDB-lite"/>
    </source>
</evidence>
<feature type="region of interest" description="Disordered" evidence="1">
    <location>
        <begin position="131"/>
        <end position="178"/>
    </location>
</feature>
<dbReference type="Proteomes" id="UP000723714">
    <property type="component" value="Unassembled WGS sequence"/>
</dbReference>
<accession>A0ABS6DA42</accession>
<evidence type="ECO:0000313" key="3">
    <source>
        <dbReference type="Proteomes" id="UP000723714"/>
    </source>
</evidence>
<reference evidence="2 3" key="1">
    <citation type="submission" date="2021-06" db="EMBL/GenBank/DDBJ databases">
        <title>Faecalicatena sp. nov. isolated from porcine feces.</title>
        <authorList>
            <person name="Oh B.S."/>
            <person name="Lee J.H."/>
        </authorList>
    </citation>
    <scope>NUCLEOTIDE SEQUENCE [LARGE SCALE GENOMIC DNA]</scope>
    <source>
        <strain evidence="2 3">AGMB00832</strain>
    </source>
</reference>
<organism evidence="2 3">
    <name type="scientific">Faecalicatena faecalis</name>
    <dbReference type="NCBI Taxonomy" id="2726362"/>
    <lineage>
        <taxon>Bacteria</taxon>
        <taxon>Bacillati</taxon>
        <taxon>Bacillota</taxon>
        <taxon>Clostridia</taxon>
        <taxon>Lachnospirales</taxon>
        <taxon>Lachnospiraceae</taxon>
        <taxon>Faecalicatena</taxon>
    </lineage>
</organism>
<sequence>MELNEGLKKIFLAGVGAVATTAETAKDVVDNLVKKGELTMEQGKVLNEELKQSAKEKVKEHVSVTVVKEYKDAMAAVDHMTAEELEALKAKIAEAETVRAQKCEEPNEEADDKAEKCTCGCGCTEEAVAEETPDTCQCSQEDAPEAVSESEEASQEEASNPCDAADVDSKTCNENAPL</sequence>
<comment type="caution">
    <text evidence="2">The sequence shown here is derived from an EMBL/GenBank/DDBJ whole genome shotgun (WGS) entry which is preliminary data.</text>
</comment>
<dbReference type="RefSeq" id="WP_216244532.1">
    <property type="nucleotide sequence ID" value="NZ_JABACJ020000025.1"/>
</dbReference>
<protein>
    <submittedName>
        <fullName evidence="2">Phasin family protein</fullName>
    </submittedName>
</protein>